<dbReference type="InParanoid" id="A0A0R0F7Z1"/>
<name>A0A0R0F7Z1_SOYBN</name>
<reference evidence="2" key="2">
    <citation type="submission" date="2018-02" db="UniProtKB">
        <authorList>
            <consortium name="EnsemblPlants"/>
        </authorList>
    </citation>
    <scope>IDENTIFICATION</scope>
    <source>
        <strain evidence="2">Williams 82</strain>
    </source>
</reference>
<gene>
    <name evidence="1" type="ORF">GLYMA_17G041800</name>
</gene>
<dbReference type="Gramene" id="KRH02496">
    <property type="protein sequence ID" value="KRH02496"/>
    <property type="gene ID" value="GLYMA_17G041800"/>
</dbReference>
<organism evidence="1">
    <name type="scientific">Glycine max</name>
    <name type="common">Soybean</name>
    <name type="synonym">Glycine hispida</name>
    <dbReference type="NCBI Taxonomy" id="3847"/>
    <lineage>
        <taxon>Eukaryota</taxon>
        <taxon>Viridiplantae</taxon>
        <taxon>Streptophyta</taxon>
        <taxon>Embryophyta</taxon>
        <taxon>Tracheophyta</taxon>
        <taxon>Spermatophyta</taxon>
        <taxon>Magnoliopsida</taxon>
        <taxon>eudicotyledons</taxon>
        <taxon>Gunneridae</taxon>
        <taxon>Pentapetalae</taxon>
        <taxon>rosids</taxon>
        <taxon>fabids</taxon>
        <taxon>Fabales</taxon>
        <taxon>Fabaceae</taxon>
        <taxon>Papilionoideae</taxon>
        <taxon>50 kb inversion clade</taxon>
        <taxon>NPAAA clade</taxon>
        <taxon>indigoferoid/millettioid clade</taxon>
        <taxon>Phaseoleae</taxon>
        <taxon>Glycine</taxon>
        <taxon>Glycine subgen. Soja</taxon>
    </lineage>
</organism>
<keyword evidence="3" id="KW-1185">Reference proteome</keyword>
<proteinExistence type="predicted"/>
<dbReference type="EnsemblPlants" id="KRH02496">
    <property type="protein sequence ID" value="KRH02496"/>
    <property type="gene ID" value="GLYMA_17G041800"/>
</dbReference>
<dbReference type="EMBL" id="CM000850">
    <property type="protein sequence ID" value="KRH02496.1"/>
    <property type="molecule type" value="Genomic_DNA"/>
</dbReference>
<evidence type="ECO:0000313" key="1">
    <source>
        <dbReference type="EMBL" id="KRH02496.1"/>
    </source>
</evidence>
<evidence type="ECO:0000313" key="2">
    <source>
        <dbReference type="EnsemblPlants" id="KRH02496"/>
    </source>
</evidence>
<accession>A0A0R0F7Z1</accession>
<dbReference type="Proteomes" id="UP000008827">
    <property type="component" value="Chromosome 17"/>
</dbReference>
<evidence type="ECO:0000313" key="3">
    <source>
        <dbReference type="Proteomes" id="UP000008827"/>
    </source>
</evidence>
<protein>
    <submittedName>
        <fullName evidence="1 2">Uncharacterized protein</fullName>
    </submittedName>
</protein>
<sequence length="82" mass="9570">MDNIQTLTSNIISSVCYLPPSYAWFCVFHYNNKLPHPYHIIFFLLYNRLSTTFSITNSLPYQARGFIKTIRGFPLEVGNLSY</sequence>
<dbReference type="AlphaFoldDB" id="A0A0R0F7Z1"/>
<reference evidence="1 2" key="1">
    <citation type="journal article" date="2010" name="Nature">
        <title>Genome sequence of the palaeopolyploid soybean.</title>
        <authorList>
            <person name="Schmutz J."/>
            <person name="Cannon S.B."/>
            <person name="Schlueter J."/>
            <person name="Ma J."/>
            <person name="Mitros T."/>
            <person name="Nelson W."/>
            <person name="Hyten D.L."/>
            <person name="Song Q."/>
            <person name="Thelen J.J."/>
            <person name="Cheng J."/>
            <person name="Xu D."/>
            <person name="Hellsten U."/>
            <person name="May G.D."/>
            <person name="Yu Y."/>
            <person name="Sakurai T."/>
            <person name="Umezawa T."/>
            <person name="Bhattacharyya M.K."/>
            <person name="Sandhu D."/>
            <person name="Valliyodan B."/>
            <person name="Lindquist E."/>
            <person name="Peto M."/>
            <person name="Grant D."/>
            <person name="Shu S."/>
            <person name="Goodstein D."/>
            <person name="Barry K."/>
            <person name="Futrell-Griggs M."/>
            <person name="Abernathy B."/>
            <person name="Du J."/>
            <person name="Tian Z."/>
            <person name="Zhu L."/>
            <person name="Gill N."/>
            <person name="Joshi T."/>
            <person name="Libault M."/>
            <person name="Sethuraman A."/>
            <person name="Zhang X.-C."/>
            <person name="Shinozaki K."/>
            <person name="Nguyen H.T."/>
            <person name="Wing R.A."/>
            <person name="Cregan P."/>
            <person name="Specht J."/>
            <person name="Grimwood J."/>
            <person name="Rokhsar D."/>
            <person name="Stacey G."/>
            <person name="Shoemaker R.C."/>
            <person name="Jackson S.A."/>
        </authorList>
    </citation>
    <scope>NUCLEOTIDE SEQUENCE</scope>
    <source>
        <strain evidence="2">cv. Williams 82</strain>
        <tissue evidence="1">Callus</tissue>
    </source>
</reference>
<reference evidence="1" key="3">
    <citation type="submission" date="2018-07" db="EMBL/GenBank/DDBJ databases">
        <title>WGS assembly of Glycine max.</title>
        <authorList>
            <person name="Schmutz J."/>
            <person name="Cannon S."/>
            <person name="Schlueter J."/>
            <person name="Ma J."/>
            <person name="Mitros T."/>
            <person name="Nelson W."/>
            <person name="Hyten D."/>
            <person name="Song Q."/>
            <person name="Thelen J."/>
            <person name="Cheng J."/>
            <person name="Xu D."/>
            <person name="Hellsten U."/>
            <person name="May G."/>
            <person name="Yu Y."/>
            <person name="Sakurai T."/>
            <person name="Umezawa T."/>
            <person name="Bhattacharyya M."/>
            <person name="Sandhu D."/>
            <person name="Valliyodan B."/>
            <person name="Lindquist E."/>
            <person name="Peto M."/>
            <person name="Grant D."/>
            <person name="Shu S."/>
            <person name="Goodstein D."/>
            <person name="Barry K."/>
            <person name="Futrell-Griggs M."/>
            <person name="Abernathy B."/>
            <person name="Du J."/>
            <person name="Tian Z."/>
            <person name="Zhu L."/>
            <person name="Gill N."/>
            <person name="Joshi T."/>
            <person name="Libault M."/>
            <person name="Sethuraman A."/>
            <person name="Zhang X."/>
            <person name="Shinozaki K."/>
            <person name="Nguyen H."/>
            <person name="Wing R."/>
            <person name="Cregan P."/>
            <person name="Specht J."/>
            <person name="Grimwood J."/>
            <person name="Rokhsar D."/>
            <person name="Stacey G."/>
            <person name="Shoemaker R."/>
            <person name="Jackson S."/>
        </authorList>
    </citation>
    <scope>NUCLEOTIDE SEQUENCE</scope>
    <source>
        <tissue evidence="1">Callus</tissue>
    </source>
</reference>